<name>M2YJC2_PSEFD</name>
<reference evidence="1 2" key="1">
    <citation type="journal article" date="2012" name="PLoS Pathog.">
        <title>Diverse lifestyles and strategies of plant pathogenesis encoded in the genomes of eighteen Dothideomycetes fungi.</title>
        <authorList>
            <person name="Ohm R.A."/>
            <person name="Feau N."/>
            <person name="Henrissat B."/>
            <person name="Schoch C.L."/>
            <person name="Horwitz B.A."/>
            <person name="Barry K.W."/>
            <person name="Condon B.J."/>
            <person name="Copeland A.C."/>
            <person name="Dhillon B."/>
            <person name="Glaser F."/>
            <person name="Hesse C.N."/>
            <person name="Kosti I."/>
            <person name="LaButti K."/>
            <person name="Lindquist E.A."/>
            <person name="Lucas S."/>
            <person name="Salamov A.A."/>
            <person name="Bradshaw R.E."/>
            <person name="Ciuffetti L."/>
            <person name="Hamelin R.C."/>
            <person name="Kema G.H.J."/>
            <person name="Lawrence C."/>
            <person name="Scott J.A."/>
            <person name="Spatafora J.W."/>
            <person name="Turgeon B.G."/>
            <person name="de Wit P.J.G.M."/>
            <person name="Zhong S."/>
            <person name="Goodwin S.B."/>
            <person name="Grigoriev I.V."/>
        </authorList>
    </citation>
    <scope>NUCLEOTIDE SEQUENCE [LARGE SCALE GENOMIC DNA]</scope>
    <source>
        <strain evidence="1 2">CIRAD86</strain>
    </source>
</reference>
<dbReference type="GeneID" id="19334098"/>
<dbReference type="HOGENOM" id="CLU_2237769_0_0_1"/>
<evidence type="ECO:0000313" key="1">
    <source>
        <dbReference type="EMBL" id="EME77825.1"/>
    </source>
</evidence>
<dbReference type="VEuPathDB" id="FungiDB:MYCFIDRAFT_179304"/>
<dbReference type="RefSeq" id="XP_007931588.1">
    <property type="nucleotide sequence ID" value="XM_007933397.1"/>
</dbReference>
<gene>
    <name evidence="1" type="ORF">MYCFIDRAFT_179304</name>
</gene>
<dbReference type="Proteomes" id="UP000016932">
    <property type="component" value="Unassembled WGS sequence"/>
</dbReference>
<keyword evidence="2" id="KW-1185">Reference proteome</keyword>
<evidence type="ECO:0000313" key="2">
    <source>
        <dbReference type="Proteomes" id="UP000016932"/>
    </source>
</evidence>
<dbReference type="KEGG" id="pfj:MYCFIDRAFT_179304"/>
<dbReference type="EMBL" id="KB446564">
    <property type="protein sequence ID" value="EME77825.1"/>
    <property type="molecule type" value="Genomic_DNA"/>
</dbReference>
<dbReference type="AlphaFoldDB" id="M2YJC2"/>
<organism evidence="1 2">
    <name type="scientific">Pseudocercospora fijiensis (strain CIRAD86)</name>
    <name type="common">Black leaf streak disease fungus</name>
    <name type="synonym">Mycosphaerella fijiensis</name>
    <dbReference type="NCBI Taxonomy" id="383855"/>
    <lineage>
        <taxon>Eukaryota</taxon>
        <taxon>Fungi</taxon>
        <taxon>Dikarya</taxon>
        <taxon>Ascomycota</taxon>
        <taxon>Pezizomycotina</taxon>
        <taxon>Dothideomycetes</taxon>
        <taxon>Dothideomycetidae</taxon>
        <taxon>Mycosphaerellales</taxon>
        <taxon>Mycosphaerellaceae</taxon>
        <taxon>Pseudocercospora</taxon>
    </lineage>
</organism>
<accession>M2YJC2</accession>
<proteinExistence type="predicted"/>
<sequence length="105" mass="11899">MPFCKETGSWAMSYQWGHQLKHYIARGCSKPSIMRMKILNAERSSVQRDLGWMWLCGVKASSLSTVDSQPGIDIHIDGIGTWQEAASSPEKYRTSLSFTNCKKLR</sequence>
<protein>
    <submittedName>
        <fullName evidence="1">Uncharacterized protein</fullName>
    </submittedName>
</protein>